<keyword evidence="4" id="KW-1185">Reference proteome</keyword>
<evidence type="ECO:0000256" key="1">
    <source>
        <dbReference type="SAM" id="MobiDB-lite"/>
    </source>
</evidence>
<organism evidence="3 4">
    <name type="scientific">Streptomyces cinereospinus</name>
    <dbReference type="NCBI Taxonomy" id="285561"/>
    <lineage>
        <taxon>Bacteria</taxon>
        <taxon>Bacillati</taxon>
        <taxon>Actinomycetota</taxon>
        <taxon>Actinomycetes</taxon>
        <taxon>Kitasatosporales</taxon>
        <taxon>Streptomycetaceae</taxon>
        <taxon>Streptomyces</taxon>
    </lineage>
</organism>
<comment type="caution">
    <text evidence="3">The sequence shown here is derived from an EMBL/GenBank/DDBJ whole genome shotgun (WGS) entry which is preliminary data.</text>
</comment>
<evidence type="ECO:0000313" key="3">
    <source>
        <dbReference type="EMBL" id="MFB9463329.1"/>
    </source>
</evidence>
<dbReference type="PROSITE" id="PS51318">
    <property type="entry name" value="TAT"/>
    <property type="match status" value="1"/>
</dbReference>
<sequence>MFLTSTRRYVLLMAATVLAAGATSLSAPAFAATASQNPKVPDTCGWILTDDGSNPCVSSGTSVARGGDTGAAPPEDPSDAGGEDTGTDQAPPEDPSGATGGDTGTGTTPHGEPSDAAGGDTGTPPGGAPSGATGGDTGTDQNGGLPGDDFDYGIFTPPATGGGSGPVVN</sequence>
<feature type="compositionally biased region" description="Gly residues" evidence="1">
    <location>
        <begin position="160"/>
        <end position="169"/>
    </location>
</feature>
<keyword evidence="2" id="KW-0732">Signal</keyword>
<name>A0ABV5N0E7_9ACTN</name>
<feature type="region of interest" description="Disordered" evidence="1">
    <location>
        <begin position="57"/>
        <end position="169"/>
    </location>
</feature>
<feature type="compositionally biased region" description="Acidic residues" evidence="1">
    <location>
        <begin position="76"/>
        <end position="86"/>
    </location>
</feature>
<evidence type="ECO:0000313" key="4">
    <source>
        <dbReference type="Proteomes" id="UP001589709"/>
    </source>
</evidence>
<feature type="signal peptide" evidence="2">
    <location>
        <begin position="1"/>
        <end position="31"/>
    </location>
</feature>
<dbReference type="EMBL" id="JBHMCY010000017">
    <property type="protein sequence ID" value="MFB9463329.1"/>
    <property type="molecule type" value="Genomic_DNA"/>
</dbReference>
<feature type="chain" id="PRO_5047498789" evidence="2">
    <location>
        <begin position="32"/>
        <end position="169"/>
    </location>
</feature>
<reference evidence="3 4" key="1">
    <citation type="submission" date="2024-09" db="EMBL/GenBank/DDBJ databases">
        <authorList>
            <person name="Sun Q."/>
            <person name="Mori K."/>
        </authorList>
    </citation>
    <scope>NUCLEOTIDE SEQUENCE [LARGE SCALE GENOMIC DNA]</scope>
    <source>
        <strain evidence="3 4">JCM 6917</strain>
    </source>
</reference>
<proteinExistence type="predicted"/>
<accession>A0ABV5N0E7</accession>
<feature type="compositionally biased region" description="Gly residues" evidence="1">
    <location>
        <begin position="119"/>
        <end position="137"/>
    </location>
</feature>
<dbReference type="Proteomes" id="UP001589709">
    <property type="component" value="Unassembled WGS sequence"/>
</dbReference>
<dbReference type="RefSeq" id="WP_381345538.1">
    <property type="nucleotide sequence ID" value="NZ_JBHMCY010000017.1"/>
</dbReference>
<gene>
    <name evidence="3" type="ORF">ACFF45_11540</name>
</gene>
<evidence type="ECO:0000256" key="2">
    <source>
        <dbReference type="SAM" id="SignalP"/>
    </source>
</evidence>
<protein>
    <submittedName>
        <fullName evidence="3">Uncharacterized protein</fullName>
    </submittedName>
</protein>
<dbReference type="InterPro" id="IPR006311">
    <property type="entry name" value="TAT_signal"/>
</dbReference>